<protein>
    <submittedName>
        <fullName evidence="1">Uncharacterized protein</fullName>
    </submittedName>
</protein>
<sequence>MLEELASLWGLQNDGLRFKGGSSRPREYDHWDGESSQGPLRISKIGGGKYSVGEMRTDHRLLHYMLSYIWLSRKGNHGVLTEEDVFILRVMVHEVELNWPYLLAHRLMWYTNNSWESNLGHGMLWTKVFEHFNLDLSGEEAVEVGEENAITARHVNKMGKGAVAVRKGRKNKVVVEGTFSHSGTGPNTHIPPGFMEAFAEGIHAFNTGWDEKTEWADKRLSVVEGRVSSQADEIQSLGENMRLYLSRNAQSGI</sequence>
<evidence type="ECO:0000313" key="2">
    <source>
        <dbReference type="Proteomes" id="UP001341840"/>
    </source>
</evidence>
<accession>A0ABU6S873</accession>
<dbReference type="Proteomes" id="UP001341840">
    <property type="component" value="Unassembled WGS sequence"/>
</dbReference>
<evidence type="ECO:0000313" key="1">
    <source>
        <dbReference type="EMBL" id="MED6132334.1"/>
    </source>
</evidence>
<proteinExistence type="predicted"/>
<dbReference type="EMBL" id="JASCZI010060469">
    <property type="protein sequence ID" value="MED6132334.1"/>
    <property type="molecule type" value="Genomic_DNA"/>
</dbReference>
<organism evidence="1 2">
    <name type="scientific">Stylosanthes scabra</name>
    <dbReference type="NCBI Taxonomy" id="79078"/>
    <lineage>
        <taxon>Eukaryota</taxon>
        <taxon>Viridiplantae</taxon>
        <taxon>Streptophyta</taxon>
        <taxon>Embryophyta</taxon>
        <taxon>Tracheophyta</taxon>
        <taxon>Spermatophyta</taxon>
        <taxon>Magnoliopsida</taxon>
        <taxon>eudicotyledons</taxon>
        <taxon>Gunneridae</taxon>
        <taxon>Pentapetalae</taxon>
        <taxon>rosids</taxon>
        <taxon>fabids</taxon>
        <taxon>Fabales</taxon>
        <taxon>Fabaceae</taxon>
        <taxon>Papilionoideae</taxon>
        <taxon>50 kb inversion clade</taxon>
        <taxon>dalbergioids sensu lato</taxon>
        <taxon>Dalbergieae</taxon>
        <taxon>Pterocarpus clade</taxon>
        <taxon>Stylosanthes</taxon>
    </lineage>
</organism>
<name>A0ABU6S873_9FABA</name>
<reference evidence="1 2" key="1">
    <citation type="journal article" date="2023" name="Plants (Basel)">
        <title>Bridging the Gap: Combining Genomics and Transcriptomics Approaches to Understand Stylosanthes scabra, an Orphan Legume from the Brazilian Caatinga.</title>
        <authorList>
            <person name="Ferreira-Neto J.R.C."/>
            <person name="da Silva M.D."/>
            <person name="Binneck E."/>
            <person name="de Melo N.F."/>
            <person name="da Silva R.H."/>
            <person name="de Melo A.L.T.M."/>
            <person name="Pandolfi V."/>
            <person name="Bustamante F.O."/>
            <person name="Brasileiro-Vidal A.C."/>
            <person name="Benko-Iseppon A.M."/>
        </authorList>
    </citation>
    <scope>NUCLEOTIDE SEQUENCE [LARGE SCALE GENOMIC DNA]</scope>
    <source>
        <tissue evidence="1">Leaves</tissue>
    </source>
</reference>
<comment type="caution">
    <text evidence="1">The sequence shown here is derived from an EMBL/GenBank/DDBJ whole genome shotgun (WGS) entry which is preliminary data.</text>
</comment>
<gene>
    <name evidence="1" type="ORF">PIB30_018172</name>
</gene>
<keyword evidence="2" id="KW-1185">Reference proteome</keyword>